<reference evidence="6" key="1">
    <citation type="journal article" date="2020" name="Ecol. Evol.">
        <title>Genome structure and content of the rice root-knot nematode (Meloidogyne graminicola).</title>
        <authorList>
            <person name="Phan N.T."/>
            <person name="Danchin E.G.J."/>
            <person name="Klopp C."/>
            <person name="Perfus-Barbeoch L."/>
            <person name="Kozlowski D.K."/>
            <person name="Koutsovoulos G.D."/>
            <person name="Lopez-Roques C."/>
            <person name="Bouchez O."/>
            <person name="Zahm M."/>
            <person name="Besnard G."/>
            <person name="Bellafiore S."/>
        </authorList>
    </citation>
    <scope>NUCLEOTIDE SEQUENCE</scope>
    <source>
        <strain evidence="6">VN-18</strain>
    </source>
</reference>
<name>A0A8S9ZYT7_9BILA</name>
<keyword evidence="3" id="KW-0378">Hydrolase</keyword>
<protein>
    <submittedName>
        <fullName evidence="6">LRAT domain-containing protein</fullName>
    </submittedName>
</protein>
<evidence type="ECO:0000256" key="4">
    <source>
        <dbReference type="ARBA" id="ARBA00023098"/>
    </source>
</evidence>
<evidence type="ECO:0000256" key="3">
    <source>
        <dbReference type="ARBA" id="ARBA00022801"/>
    </source>
</evidence>
<keyword evidence="4" id="KW-0443">Lipid metabolism</keyword>
<dbReference type="Gene3D" id="3.90.1720.10">
    <property type="entry name" value="endopeptidase domain like (from Nostoc punctiforme)"/>
    <property type="match status" value="1"/>
</dbReference>
<dbReference type="GO" id="GO:0070292">
    <property type="term" value="P:N-acylphosphatidylethanolamine metabolic process"/>
    <property type="evidence" value="ECO:0007669"/>
    <property type="project" value="TreeGrafter"/>
</dbReference>
<dbReference type="AlphaFoldDB" id="A0A8S9ZYT7"/>
<dbReference type="Proteomes" id="UP000605970">
    <property type="component" value="Unassembled WGS sequence"/>
</dbReference>
<dbReference type="GO" id="GO:0005737">
    <property type="term" value="C:cytoplasm"/>
    <property type="evidence" value="ECO:0007669"/>
    <property type="project" value="TreeGrafter"/>
</dbReference>
<comment type="caution">
    <text evidence="6">The sequence shown here is derived from an EMBL/GenBank/DDBJ whole genome shotgun (WGS) entry which is preliminary data.</text>
</comment>
<organism evidence="6 7">
    <name type="scientific">Meloidogyne graminicola</name>
    <dbReference type="NCBI Taxonomy" id="189291"/>
    <lineage>
        <taxon>Eukaryota</taxon>
        <taxon>Metazoa</taxon>
        <taxon>Ecdysozoa</taxon>
        <taxon>Nematoda</taxon>
        <taxon>Chromadorea</taxon>
        <taxon>Rhabditida</taxon>
        <taxon>Tylenchina</taxon>
        <taxon>Tylenchomorpha</taxon>
        <taxon>Tylenchoidea</taxon>
        <taxon>Meloidogynidae</taxon>
        <taxon>Meloidogyninae</taxon>
        <taxon>Meloidogyne</taxon>
    </lineage>
</organism>
<dbReference type="PANTHER" id="PTHR13943:SF77">
    <property type="entry name" value="LRAT DOMAIN-CONTAINING PROTEIN"/>
    <property type="match status" value="1"/>
</dbReference>
<evidence type="ECO:0000259" key="5">
    <source>
        <dbReference type="PROSITE" id="PS51934"/>
    </source>
</evidence>
<keyword evidence="7" id="KW-1185">Reference proteome</keyword>
<proteinExistence type="inferred from homology"/>
<accession>A0A8S9ZYT7</accession>
<dbReference type="InterPro" id="IPR051496">
    <property type="entry name" value="H-rev107_PLA/AT"/>
</dbReference>
<evidence type="ECO:0000256" key="2">
    <source>
        <dbReference type="ARBA" id="ARBA00022679"/>
    </source>
</evidence>
<dbReference type="InterPro" id="IPR007053">
    <property type="entry name" value="LRAT_dom"/>
</dbReference>
<dbReference type="EMBL" id="JABEBT010000013">
    <property type="protein sequence ID" value="KAF7638305.1"/>
    <property type="molecule type" value="Genomic_DNA"/>
</dbReference>
<dbReference type="GO" id="GO:0004623">
    <property type="term" value="F:phospholipase A2 activity"/>
    <property type="evidence" value="ECO:0007669"/>
    <property type="project" value="TreeGrafter"/>
</dbReference>
<dbReference type="PANTHER" id="PTHR13943">
    <property type="entry name" value="HRAS-LIKE SUPPRESSOR - RELATED"/>
    <property type="match status" value="1"/>
</dbReference>
<evidence type="ECO:0000313" key="6">
    <source>
        <dbReference type="EMBL" id="KAF7638305.1"/>
    </source>
</evidence>
<dbReference type="GO" id="GO:0016410">
    <property type="term" value="F:N-acyltransferase activity"/>
    <property type="evidence" value="ECO:0007669"/>
    <property type="project" value="TreeGrafter"/>
</dbReference>
<evidence type="ECO:0000256" key="1">
    <source>
        <dbReference type="ARBA" id="ARBA00007824"/>
    </source>
</evidence>
<dbReference type="GO" id="GO:0008970">
    <property type="term" value="F:phospholipase A1 activity"/>
    <property type="evidence" value="ECO:0007669"/>
    <property type="project" value="TreeGrafter"/>
</dbReference>
<comment type="similarity">
    <text evidence="1">Belongs to the H-rev107 family.</text>
</comment>
<feature type="domain" description="LRAT" evidence="5">
    <location>
        <begin position="1"/>
        <end position="90"/>
    </location>
</feature>
<gene>
    <name evidence="6" type="ORF">Mgra_00002279</name>
</gene>
<sequence length="140" mass="15749">MKKCDFYFLVTNKLHDITNFQVRSDSFLLVAGTDLCRVNNSLDAQRRPFPPTIIVERALTKLGTGGYNVMHNNCEHFAKWCRYSLRESDQSLLGQAGVFGLASFIATTSLPYSLAGTAATYTILKISQAMKRNYVMRNVI</sequence>
<dbReference type="PROSITE" id="PS51934">
    <property type="entry name" value="LRAT"/>
    <property type="match status" value="1"/>
</dbReference>
<dbReference type="Pfam" id="PF04970">
    <property type="entry name" value="LRAT"/>
    <property type="match status" value="1"/>
</dbReference>
<evidence type="ECO:0000313" key="7">
    <source>
        <dbReference type="Proteomes" id="UP000605970"/>
    </source>
</evidence>
<keyword evidence="2" id="KW-0808">Transferase</keyword>
<dbReference type="OrthoDB" id="421951at2759"/>